<reference evidence="7 8" key="1">
    <citation type="submission" date="2019-06" db="EMBL/GenBank/DDBJ databases">
        <title>Amycolatopsis alkalitolerans sp. nov., isolated from Gastrodia elata Blume.</title>
        <authorList>
            <person name="Narsing Rao M.P."/>
            <person name="Li W.J."/>
        </authorList>
    </citation>
    <scope>NUCLEOTIDE SEQUENCE [LARGE SCALE GENOMIC DNA]</scope>
    <source>
        <strain evidence="7 8">SYSUP0005</strain>
    </source>
</reference>
<comment type="caution">
    <text evidence="7">The sequence shown here is derived from an EMBL/GenBank/DDBJ whole genome shotgun (WGS) entry which is preliminary data.</text>
</comment>
<dbReference type="GO" id="GO:0016491">
    <property type="term" value="F:oxidoreductase activity"/>
    <property type="evidence" value="ECO:0007669"/>
    <property type="project" value="UniProtKB-KW"/>
</dbReference>
<dbReference type="SUPFAM" id="SSF50129">
    <property type="entry name" value="GroES-like"/>
    <property type="match status" value="1"/>
</dbReference>
<organism evidence="7 8">
    <name type="scientific">Amycolatopsis alkalitolerans</name>
    <dbReference type="NCBI Taxonomy" id="2547244"/>
    <lineage>
        <taxon>Bacteria</taxon>
        <taxon>Bacillati</taxon>
        <taxon>Actinomycetota</taxon>
        <taxon>Actinomycetes</taxon>
        <taxon>Pseudonocardiales</taxon>
        <taxon>Pseudonocardiaceae</taxon>
        <taxon>Amycolatopsis</taxon>
    </lineage>
</organism>
<name>A0A5C4LTX0_9PSEU</name>
<dbReference type="Gene3D" id="3.90.180.10">
    <property type="entry name" value="Medium-chain alcohol dehydrogenases, catalytic domain"/>
    <property type="match status" value="1"/>
</dbReference>
<dbReference type="InterPro" id="IPR020843">
    <property type="entry name" value="ER"/>
</dbReference>
<dbReference type="Pfam" id="PF08240">
    <property type="entry name" value="ADH_N"/>
    <property type="match status" value="1"/>
</dbReference>
<dbReference type="PANTHER" id="PTHR43401">
    <property type="entry name" value="L-THREONINE 3-DEHYDROGENASE"/>
    <property type="match status" value="1"/>
</dbReference>
<dbReference type="GO" id="GO:0008270">
    <property type="term" value="F:zinc ion binding"/>
    <property type="evidence" value="ECO:0007669"/>
    <property type="project" value="InterPro"/>
</dbReference>
<evidence type="ECO:0000256" key="1">
    <source>
        <dbReference type="ARBA" id="ARBA00001947"/>
    </source>
</evidence>
<comment type="similarity">
    <text evidence="5">Belongs to the zinc-containing alcohol dehydrogenase family.</text>
</comment>
<evidence type="ECO:0000313" key="8">
    <source>
        <dbReference type="Proteomes" id="UP000305546"/>
    </source>
</evidence>
<keyword evidence="4" id="KW-0560">Oxidoreductase</keyword>
<dbReference type="RefSeq" id="WP_139099447.1">
    <property type="nucleotide sequence ID" value="NZ_VDFW01000028.1"/>
</dbReference>
<dbReference type="AlphaFoldDB" id="A0A5C4LTX0"/>
<dbReference type="InterPro" id="IPR011032">
    <property type="entry name" value="GroES-like_sf"/>
</dbReference>
<dbReference type="InterPro" id="IPR013149">
    <property type="entry name" value="ADH-like_C"/>
</dbReference>
<dbReference type="Gene3D" id="3.40.50.720">
    <property type="entry name" value="NAD(P)-binding Rossmann-like Domain"/>
    <property type="match status" value="1"/>
</dbReference>
<evidence type="ECO:0000256" key="4">
    <source>
        <dbReference type="ARBA" id="ARBA00023002"/>
    </source>
</evidence>
<keyword evidence="8" id="KW-1185">Reference proteome</keyword>
<dbReference type="Pfam" id="PF00107">
    <property type="entry name" value="ADH_zinc_N"/>
    <property type="match status" value="1"/>
</dbReference>
<evidence type="ECO:0000256" key="2">
    <source>
        <dbReference type="ARBA" id="ARBA00022723"/>
    </source>
</evidence>
<dbReference type="OrthoDB" id="9797931at2"/>
<dbReference type="SMART" id="SM00829">
    <property type="entry name" value="PKS_ER"/>
    <property type="match status" value="1"/>
</dbReference>
<dbReference type="InterPro" id="IPR036291">
    <property type="entry name" value="NAD(P)-bd_dom_sf"/>
</dbReference>
<evidence type="ECO:0000256" key="3">
    <source>
        <dbReference type="ARBA" id="ARBA00022833"/>
    </source>
</evidence>
<comment type="cofactor">
    <cofactor evidence="1 5">
        <name>Zn(2+)</name>
        <dbReference type="ChEBI" id="CHEBI:29105"/>
    </cofactor>
</comment>
<dbReference type="InterPro" id="IPR013154">
    <property type="entry name" value="ADH-like_N"/>
</dbReference>
<evidence type="ECO:0000256" key="5">
    <source>
        <dbReference type="RuleBase" id="RU361277"/>
    </source>
</evidence>
<keyword evidence="3 5" id="KW-0862">Zinc</keyword>
<keyword evidence="2 5" id="KW-0479">Metal-binding</keyword>
<proteinExistence type="inferred from homology"/>
<dbReference type="SUPFAM" id="SSF51735">
    <property type="entry name" value="NAD(P)-binding Rossmann-fold domains"/>
    <property type="match status" value="1"/>
</dbReference>
<dbReference type="EMBL" id="VDFW01000028">
    <property type="protein sequence ID" value="TNC22255.1"/>
    <property type="molecule type" value="Genomic_DNA"/>
</dbReference>
<protein>
    <submittedName>
        <fullName evidence="7">Zinc-binding dehydrogenase</fullName>
    </submittedName>
</protein>
<gene>
    <name evidence="7" type="ORF">FG385_26130</name>
</gene>
<evidence type="ECO:0000313" key="7">
    <source>
        <dbReference type="EMBL" id="TNC22255.1"/>
    </source>
</evidence>
<dbReference type="InterPro" id="IPR002328">
    <property type="entry name" value="ADH_Zn_CS"/>
</dbReference>
<accession>A0A5C4LTX0</accession>
<dbReference type="InterPro" id="IPR050129">
    <property type="entry name" value="Zn_alcohol_dh"/>
</dbReference>
<feature type="domain" description="Enoyl reductase (ER)" evidence="6">
    <location>
        <begin position="8"/>
        <end position="334"/>
    </location>
</feature>
<sequence length="337" mass="35286">MTAAVFAGDGRLELTERAVPRIECGTDVLLAVESCGICGTDLKILSTPQGHDATPGVILGHEFVGTVRDLGADVASLHEGDRVVVAPNIACGQCRWCLRGAWLHCENFTTHGIFLDGGLAPFARVPASACHRISPEVPPHIAALAEPLSTVVHGAQLAAVFPGETAVVIGAGPIGLLYTALLRHAGATVLVIEPAAQRAGLARTMGAAAAPAPNSAELRHTLDATTGGLGADVVIDAVGSQFSTALQLVRKRGRVILFGANATATAPITQYDITRNQLQVFGAYVGQDVFPVAVRLLEQRAMDLEPLITHRVALEQLPQALDDLRAGRAVKVQVEFH</sequence>
<dbReference type="Proteomes" id="UP000305546">
    <property type="component" value="Unassembled WGS sequence"/>
</dbReference>
<evidence type="ECO:0000259" key="6">
    <source>
        <dbReference type="SMART" id="SM00829"/>
    </source>
</evidence>
<dbReference type="PANTHER" id="PTHR43401:SF2">
    <property type="entry name" value="L-THREONINE 3-DEHYDROGENASE"/>
    <property type="match status" value="1"/>
</dbReference>
<dbReference type="PROSITE" id="PS00059">
    <property type="entry name" value="ADH_ZINC"/>
    <property type="match status" value="1"/>
</dbReference>